<dbReference type="InterPro" id="IPR016140">
    <property type="entry name" value="Bifunc_inhib/LTP/seed_store"/>
</dbReference>
<dbReference type="PANTHER" id="PTHR35747:SF2">
    <property type="entry name" value="NON-SPECIFIC LIPID TRANSFER PROTEIN GPI-ANCHORED 25"/>
    <property type="match status" value="1"/>
</dbReference>
<dbReference type="Gene3D" id="1.10.110.10">
    <property type="entry name" value="Plant lipid-transfer and hydrophobic proteins"/>
    <property type="match status" value="1"/>
</dbReference>
<dbReference type="InterPro" id="IPR053353">
    <property type="entry name" value="Plant_LTP_GPI-anchored"/>
</dbReference>
<keyword evidence="3" id="KW-1185">Reference proteome</keyword>
<sequence>MAIATTAAVVMPEDGCTEELTEMSPCLPYISSPQSNLSSSPSNSCCVQFNWAFDTGRVTCLCHLIHQPFLMGFHVSVTRILSLSSICPRTDAAKFPSRISLKDFCEGT</sequence>
<dbReference type="EMBL" id="MVGT01000173">
    <property type="protein sequence ID" value="OVA19785.1"/>
    <property type="molecule type" value="Genomic_DNA"/>
</dbReference>
<accession>A0A200RAP2</accession>
<dbReference type="InterPro" id="IPR036312">
    <property type="entry name" value="Bifun_inhib/LTP/seed_sf"/>
</dbReference>
<dbReference type="Proteomes" id="UP000195402">
    <property type="component" value="Unassembled WGS sequence"/>
</dbReference>
<comment type="caution">
    <text evidence="2">The sequence shown here is derived from an EMBL/GenBank/DDBJ whole genome shotgun (WGS) entry which is preliminary data.</text>
</comment>
<protein>
    <submittedName>
        <fullName evidence="2">Bifunctional inhibitor/plant lipid transfer protein/seed storage helical domain</fullName>
    </submittedName>
</protein>
<dbReference type="OrthoDB" id="786778at2759"/>
<reference evidence="2 3" key="1">
    <citation type="journal article" date="2017" name="Mol. Plant">
        <title>The Genome of Medicinal Plant Macleaya cordata Provides New Insights into Benzylisoquinoline Alkaloids Metabolism.</title>
        <authorList>
            <person name="Liu X."/>
            <person name="Liu Y."/>
            <person name="Huang P."/>
            <person name="Ma Y."/>
            <person name="Qing Z."/>
            <person name="Tang Q."/>
            <person name="Cao H."/>
            <person name="Cheng P."/>
            <person name="Zheng Y."/>
            <person name="Yuan Z."/>
            <person name="Zhou Y."/>
            <person name="Liu J."/>
            <person name="Tang Z."/>
            <person name="Zhuo Y."/>
            <person name="Zhang Y."/>
            <person name="Yu L."/>
            <person name="Huang J."/>
            <person name="Yang P."/>
            <person name="Peng Q."/>
            <person name="Zhang J."/>
            <person name="Jiang W."/>
            <person name="Zhang Z."/>
            <person name="Lin K."/>
            <person name="Ro D.K."/>
            <person name="Chen X."/>
            <person name="Xiong X."/>
            <person name="Shang Y."/>
            <person name="Huang S."/>
            <person name="Zeng J."/>
        </authorList>
    </citation>
    <scope>NUCLEOTIDE SEQUENCE [LARGE SCALE GENOMIC DNA]</scope>
    <source>
        <strain evidence="3">cv. BLH2017</strain>
        <tissue evidence="2">Root</tissue>
    </source>
</reference>
<dbReference type="InParanoid" id="A0A200RAP2"/>
<feature type="domain" description="Bifunctional inhibitor/plant lipid transfer protein/seed storage helical" evidence="1">
    <location>
        <begin position="8"/>
        <end position="93"/>
    </location>
</feature>
<dbReference type="Pfam" id="PF14368">
    <property type="entry name" value="LTP_2"/>
    <property type="match status" value="1"/>
</dbReference>
<evidence type="ECO:0000313" key="2">
    <source>
        <dbReference type="EMBL" id="OVA19785.1"/>
    </source>
</evidence>
<dbReference type="SUPFAM" id="SSF47699">
    <property type="entry name" value="Bifunctional inhibitor/lipid-transfer protein/seed storage 2S albumin"/>
    <property type="match status" value="1"/>
</dbReference>
<dbReference type="PANTHER" id="PTHR35747">
    <property type="entry name" value="BIFUNCTIONAL INHIBITOR/LIPID-TRANSFER PROTEIN/SEED STORAGE 2S ALBUMIN SUPERFAMILY PROTEIN"/>
    <property type="match status" value="1"/>
</dbReference>
<gene>
    <name evidence="2" type="ORF">BVC80_1685g12</name>
</gene>
<dbReference type="OMA" id="ASSACCQ"/>
<evidence type="ECO:0000259" key="1">
    <source>
        <dbReference type="Pfam" id="PF14368"/>
    </source>
</evidence>
<name>A0A200RAP2_MACCD</name>
<organism evidence="2 3">
    <name type="scientific">Macleaya cordata</name>
    <name type="common">Five-seeded plume-poppy</name>
    <name type="synonym">Bocconia cordata</name>
    <dbReference type="NCBI Taxonomy" id="56857"/>
    <lineage>
        <taxon>Eukaryota</taxon>
        <taxon>Viridiplantae</taxon>
        <taxon>Streptophyta</taxon>
        <taxon>Embryophyta</taxon>
        <taxon>Tracheophyta</taxon>
        <taxon>Spermatophyta</taxon>
        <taxon>Magnoliopsida</taxon>
        <taxon>Ranunculales</taxon>
        <taxon>Papaveraceae</taxon>
        <taxon>Papaveroideae</taxon>
        <taxon>Macleaya</taxon>
    </lineage>
</organism>
<dbReference type="AlphaFoldDB" id="A0A200RAP2"/>
<proteinExistence type="predicted"/>
<evidence type="ECO:0000313" key="3">
    <source>
        <dbReference type="Proteomes" id="UP000195402"/>
    </source>
</evidence>